<dbReference type="Pfam" id="PF00364">
    <property type="entry name" value="Biotin_lipoyl"/>
    <property type="match status" value="1"/>
</dbReference>
<dbReference type="GO" id="GO:0016407">
    <property type="term" value="F:acetyltransferase activity"/>
    <property type="evidence" value="ECO:0007669"/>
    <property type="project" value="TreeGrafter"/>
</dbReference>
<dbReference type="InterPro" id="IPR050743">
    <property type="entry name" value="2-oxoacid_DH_E2_comp"/>
</dbReference>
<dbReference type="FunFam" id="2.40.50.100:FF:000013">
    <property type="entry name" value="Dihydrolipoamide acetyltransferase component of pyruvate dehydrogenase complex"/>
    <property type="match status" value="1"/>
</dbReference>
<evidence type="ECO:0000313" key="14">
    <source>
        <dbReference type="Proteomes" id="UP000887226"/>
    </source>
</evidence>
<dbReference type="Gene3D" id="3.30.559.10">
    <property type="entry name" value="Chloramphenicol acetyltransferase-like domain"/>
    <property type="match status" value="1"/>
</dbReference>
<comment type="subcellular location">
    <subcellularLocation>
        <location evidence="2">Mitochondrion matrix</location>
    </subcellularLocation>
</comment>
<evidence type="ECO:0000256" key="3">
    <source>
        <dbReference type="ARBA" id="ARBA00007317"/>
    </source>
</evidence>
<comment type="similarity">
    <text evidence="3 9">Belongs to the 2-oxoacid dehydrogenase family.</text>
</comment>
<feature type="domain" description="Lipoyl-binding" evidence="11">
    <location>
        <begin position="42"/>
        <end position="117"/>
    </location>
</feature>
<dbReference type="Gene3D" id="2.40.50.100">
    <property type="match status" value="1"/>
</dbReference>
<evidence type="ECO:0000259" key="11">
    <source>
        <dbReference type="PROSITE" id="PS50968"/>
    </source>
</evidence>
<dbReference type="SUPFAM" id="SSF47005">
    <property type="entry name" value="Peripheral subunit-binding domain of 2-oxo acid dehydrogenase complex"/>
    <property type="match status" value="1"/>
</dbReference>
<dbReference type="EMBL" id="MU253809">
    <property type="protein sequence ID" value="KAG9246318.1"/>
    <property type="molecule type" value="Genomic_DNA"/>
</dbReference>
<dbReference type="GO" id="GO:0031405">
    <property type="term" value="F:lipoic acid binding"/>
    <property type="evidence" value="ECO:0007669"/>
    <property type="project" value="TreeGrafter"/>
</dbReference>
<dbReference type="CDD" id="cd06849">
    <property type="entry name" value="lipoyl_domain"/>
    <property type="match status" value="1"/>
</dbReference>
<dbReference type="GO" id="GO:0005759">
    <property type="term" value="C:mitochondrial matrix"/>
    <property type="evidence" value="ECO:0007669"/>
    <property type="project" value="UniProtKB-SubCell"/>
</dbReference>
<name>A0A9P7Z7I1_9HELO</name>
<dbReference type="InterPro" id="IPR023213">
    <property type="entry name" value="CAT-like_dom_sf"/>
</dbReference>
<keyword evidence="8 9" id="KW-0012">Acyltransferase</keyword>
<dbReference type="InterPro" id="IPR011053">
    <property type="entry name" value="Single_hybrid_motif"/>
</dbReference>
<evidence type="ECO:0000256" key="1">
    <source>
        <dbReference type="ARBA" id="ARBA00001938"/>
    </source>
</evidence>
<feature type="region of interest" description="Disordered" evidence="10">
    <location>
        <begin position="213"/>
        <end position="243"/>
    </location>
</feature>
<evidence type="ECO:0000256" key="5">
    <source>
        <dbReference type="ARBA" id="ARBA00022823"/>
    </source>
</evidence>
<dbReference type="PANTHER" id="PTHR43178">
    <property type="entry name" value="DIHYDROLIPOAMIDE ACETYLTRANSFERASE COMPONENT OF PYRUVATE DEHYDROGENASE COMPLEX"/>
    <property type="match status" value="1"/>
</dbReference>
<evidence type="ECO:0000256" key="7">
    <source>
        <dbReference type="ARBA" id="ARBA00023128"/>
    </source>
</evidence>
<dbReference type="PROSITE" id="PS50968">
    <property type="entry name" value="BIOTINYL_LIPOYL"/>
    <property type="match status" value="1"/>
</dbReference>
<organism evidence="13 14">
    <name type="scientific">Calycina marina</name>
    <dbReference type="NCBI Taxonomy" id="1763456"/>
    <lineage>
        <taxon>Eukaryota</taxon>
        <taxon>Fungi</taxon>
        <taxon>Dikarya</taxon>
        <taxon>Ascomycota</taxon>
        <taxon>Pezizomycotina</taxon>
        <taxon>Leotiomycetes</taxon>
        <taxon>Helotiales</taxon>
        <taxon>Pezizellaceae</taxon>
        <taxon>Calycina</taxon>
    </lineage>
</organism>
<evidence type="ECO:0000256" key="10">
    <source>
        <dbReference type="SAM" id="MobiDB-lite"/>
    </source>
</evidence>
<proteinExistence type="inferred from homology"/>
<dbReference type="SUPFAM" id="SSF51230">
    <property type="entry name" value="Single hybrid motif"/>
    <property type="match status" value="1"/>
</dbReference>
<dbReference type="InterPro" id="IPR001078">
    <property type="entry name" value="2-oxoacid_DH_actylTfrase"/>
</dbReference>
<feature type="compositionally biased region" description="Low complexity" evidence="10">
    <location>
        <begin position="217"/>
        <end position="238"/>
    </location>
</feature>
<dbReference type="AlphaFoldDB" id="A0A9P7Z7I1"/>
<dbReference type="PANTHER" id="PTHR43178:SF5">
    <property type="entry name" value="LIPOAMIDE ACYLTRANSFERASE COMPONENT OF BRANCHED-CHAIN ALPHA-KETO ACID DEHYDROGENASE COMPLEX, MITOCHONDRIAL"/>
    <property type="match status" value="1"/>
</dbReference>
<evidence type="ECO:0000256" key="2">
    <source>
        <dbReference type="ARBA" id="ARBA00004305"/>
    </source>
</evidence>
<dbReference type="InterPro" id="IPR036625">
    <property type="entry name" value="E3-bd_dom_sf"/>
</dbReference>
<keyword evidence="7" id="KW-0496">Mitochondrion</keyword>
<gene>
    <name evidence="13" type="ORF">BJ878DRAFT_295520</name>
</gene>
<comment type="cofactor">
    <cofactor evidence="1 9">
        <name>(R)-lipoate</name>
        <dbReference type="ChEBI" id="CHEBI:83088"/>
    </cofactor>
</comment>
<evidence type="ECO:0000313" key="13">
    <source>
        <dbReference type="EMBL" id="KAG9246318.1"/>
    </source>
</evidence>
<dbReference type="Gene3D" id="4.10.320.10">
    <property type="entry name" value="E3-binding domain"/>
    <property type="match status" value="1"/>
</dbReference>
<keyword evidence="5 9" id="KW-0450">Lipoyl</keyword>
<feature type="region of interest" description="Disordered" evidence="10">
    <location>
        <begin position="134"/>
        <end position="179"/>
    </location>
</feature>
<dbReference type="Pfam" id="PF02817">
    <property type="entry name" value="E3_binding"/>
    <property type="match status" value="1"/>
</dbReference>
<keyword evidence="6" id="KW-0809">Transit peptide</keyword>
<dbReference type="EC" id="2.3.1.-" evidence="9"/>
<dbReference type="Proteomes" id="UP000887226">
    <property type="component" value="Unassembled WGS sequence"/>
</dbReference>
<accession>A0A9P7Z7I1</accession>
<feature type="domain" description="Peripheral subunit-binding (PSBD)" evidence="12">
    <location>
        <begin position="175"/>
        <end position="212"/>
    </location>
</feature>
<dbReference type="Pfam" id="PF00198">
    <property type="entry name" value="2-oxoacid_dh"/>
    <property type="match status" value="1"/>
</dbReference>
<dbReference type="OrthoDB" id="15567at2759"/>
<sequence length="482" mass="52405">MHVQLFSRICTRQLRTLKNSSFPIYFPTSPRSFHTTTKLQAVNPFLLADIGEGIRECEIIQWFVEPEAFVEEFDKLCEVQSDKASVEITSRFAGVIKKLHYEAGDMAQVGKPLVDIDIQGAIKEDELAAIAETTSDKSTAKTTDNAISEEVSKASQTTPSESEKEPKPKGTHAALATPAVRHLTKELKVNLADINGTGRDGRVLKDDVHQFVRQRDAAPTSSSASSSTSSTSTAASESGPQTETITQLTNMQQQMFKSMTKSLAIPHFLYADEMNFNSLSKLRPKLNKVLASDPQDGISKLSFLPFVIKAVSIMLHQYPTLNARVHTDSKTSKPVLVHRSQHNIGIAMDTPVGLLVPVIKNVSSLSILGIASELNRLQSLAQSGKLSPSDITGGTITVSNIGNIGGTTLSPVIIDGQVAILGMGRTKTIPAFNDEGELVKKHVCNFSWSADHRVVDGATMARAGKVVQDFVENPERMVVQLR</sequence>
<dbReference type="InterPro" id="IPR004167">
    <property type="entry name" value="PSBD"/>
</dbReference>
<dbReference type="FunFam" id="3.30.559.10:FF:000007">
    <property type="entry name" value="Dihydrolipoamide acetyltransferase component of pyruvate dehydrogenase complex"/>
    <property type="match status" value="1"/>
</dbReference>
<keyword evidence="4 9" id="KW-0808">Transferase</keyword>
<protein>
    <recommendedName>
        <fullName evidence="9">Dihydrolipoamide acetyltransferase component of pyruvate dehydrogenase complex</fullName>
        <ecNumber evidence="9">2.3.1.-</ecNumber>
    </recommendedName>
</protein>
<keyword evidence="14" id="KW-1185">Reference proteome</keyword>
<dbReference type="InterPro" id="IPR000089">
    <property type="entry name" value="Biotin_lipoyl"/>
</dbReference>
<evidence type="ECO:0000259" key="12">
    <source>
        <dbReference type="PROSITE" id="PS51826"/>
    </source>
</evidence>
<evidence type="ECO:0000256" key="6">
    <source>
        <dbReference type="ARBA" id="ARBA00022946"/>
    </source>
</evidence>
<reference evidence="13" key="1">
    <citation type="journal article" date="2021" name="IMA Fungus">
        <title>Genomic characterization of three marine fungi, including Emericellopsis atlantica sp. nov. with signatures of a generalist lifestyle and marine biomass degradation.</title>
        <authorList>
            <person name="Hagestad O.C."/>
            <person name="Hou L."/>
            <person name="Andersen J.H."/>
            <person name="Hansen E.H."/>
            <person name="Altermark B."/>
            <person name="Li C."/>
            <person name="Kuhnert E."/>
            <person name="Cox R.J."/>
            <person name="Crous P.W."/>
            <person name="Spatafora J.W."/>
            <person name="Lail K."/>
            <person name="Amirebrahimi M."/>
            <person name="Lipzen A."/>
            <person name="Pangilinan J."/>
            <person name="Andreopoulos W."/>
            <person name="Hayes R.D."/>
            <person name="Ng V."/>
            <person name="Grigoriev I.V."/>
            <person name="Jackson S.A."/>
            <person name="Sutton T.D.S."/>
            <person name="Dobson A.D.W."/>
            <person name="Rama T."/>
        </authorList>
    </citation>
    <scope>NUCLEOTIDE SEQUENCE</scope>
    <source>
        <strain evidence="13">TRa3180A</strain>
    </source>
</reference>
<dbReference type="SUPFAM" id="SSF52777">
    <property type="entry name" value="CoA-dependent acyltransferases"/>
    <property type="match status" value="1"/>
</dbReference>
<evidence type="ECO:0000256" key="9">
    <source>
        <dbReference type="RuleBase" id="RU003423"/>
    </source>
</evidence>
<dbReference type="PROSITE" id="PS51826">
    <property type="entry name" value="PSBD"/>
    <property type="match status" value="1"/>
</dbReference>
<evidence type="ECO:0000256" key="4">
    <source>
        <dbReference type="ARBA" id="ARBA00022679"/>
    </source>
</evidence>
<comment type="caution">
    <text evidence="13">The sequence shown here is derived from an EMBL/GenBank/DDBJ whole genome shotgun (WGS) entry which is preliminary data.</text>
</comment>
<evidence type="ECO:0000256" key="8">
    <source>
        <dbReference type="ARBA" id="ARBA00023315"/>
    </source>
</evidence>
<dbReference type="GO" id="GO:0045333">
    <property type="term" value="P:cellular respiration"/>
    <property type="evidence" value="ECO:0007669"/>
    <property type="project" value="UniProtKB-ARBA"/>
</dbReference>